<keyword evidence="4" id="KW-1185">Reference proteome</keyword>
<protein>
    <submittedName>
        <fullName evidence="3">SirB1 family protein</fullName>
    </submittedName>
</protein>
<comment type="similarity">
    <text evidence="1">Belongs to the UPF0162 family.</text>
</comment>
<dbReference type="RefSeq" id="WP_345342140.1">
    <property type="nucleotide sequence ID" value="NZ_BAABLI010000033.1"/>
</dbReference>
<reference evidence="4" key="1">
    <citation type="journal article" date="2019" name="Int. J. Syst. Evol. Microbiol.">
        <title>The Global Catalogue of Microorganisms (GCM) 10K type strain sequencing project: providing services to taxonomists for standard genome sequencing and annotation.</title>
        <authorList>
            <consortium name="The Broad Institute Genomics Platform"/>
            <consortium name="The Broad Institute Genome Sequencing Center for Infectious Disease"/>
            <person name="Wu L."/>
            <person name="Ma J."/>
        </authorList>
    </citation>
    <scope>NUCLEOTIDE SEQUENCE [LARGE SCALE GENOMIC DNA]</scope>
    <source>
        <strain evidence="4">CGMCC 1.10992</strain>
    </source>
</reference>
<proteinExistence type="inferred from homology"/>
<dbReference type="Pfam" id="PF13369">
    <property type="entry name" value="Transglut_core2"/>
    <property type="match status" value="1"/>
</dbReference>
<name>A0ABW4XSL1_9GAMM</name>
<sequence length="271" mass="30757">MSREVNLTATFDIKSVTGQALELSSRLQRKFVTAKTLMLLDKWAWDVAQRTAYYDSLDARLAAFNEFFYGELEFKAQAENCLSPDNGLVDKVLLQQAGSPIVMSMLYLYLLQYSEVSGELVEYPGAVLVKLADPQQGYRYIDATEGRELSFSEMEARYRGIKGDLARLDSEMLKGISEDEAMGRLLLGLKAAYIREEKFAEALICSERLLAMNGDDPFEVRDRGFLLQQLECFPLAVKDFEFFLDKCPDDPSAPLLKTQMRQMASEQVVFH</sequence>
<organism evidence="3 4">
    <name type="scientific">Corallincola platygyrae</name>
    <dbReference type="NCBI Taxonomy" id="1193278"/>
    <lineage>
        <taxon>Bacteria</taxon>
        <taxon>Pseudomonadati</taxon>
        <taxon>Pseudomonadota</taxon>
        <taxon>Gammaproteobacteria</taxon>
        <taxon>Alteromonadales</taxon>
        <taxon>Psychromonadaceae</taxon>
        <taxon>Corallincola</taxon>
    </lineage>
</organism>
<dbReference type="Pfam" id="PF13371">
    <property type="entry name" value="TPR_9"/>
    <property type="match status" value="1"/>
</dbReference>
<dbReference type="SUPFAM" id="SSF48452">
    <property type="entry name" value="TPR-like"/>
    <property type="match status" value="1"/>
</dbReference>
<evidence type="ECO:0000259" key="2">
    <source>
        <dbReference type="Pfam" id="PF13369"/>
    </source>
</evidence>
<dbReference type="InterPro" id="IPR032698">
    <property type="entry name" value="SirB1_N"/>
</dbReference>
<dbReference type="Proteomes" id="UP001597380">
    <property type="component" value="Unassembled WGS sequence"/>
</dbReference>
<accession>A0ABW4XSL1</accession>
<dbReference type="EMBL" id="JBHUHT010000029">
    <property type="protein sequence ID" value="MFD2097825.1"/>
    <property type="molecule type" value="Genomic_DNA"/>
</dbReference>
<dbReference type="InterPro" id="IPR011990">
    <property type="entry name" value="TPR-like_helical_dom_sf"/>
</dbReference>
<evidence type="ECO:0000313" key="4">
    <source>
        <dbReference type="Proteomes" id="UP001597380"/>
    </source>
</evidence>
<comment type="caution">
    <text evidence="3">The sequence shown here is derived from an EMBL/GenBank/DDBJ whole genome shotgun (WGS) entry which is preliminary data.</text>
</comment>
<evidence type="ECO:0000256" key="1">
    <source>
        <dbReference type="ARBA" id="ARBA00007100"/>
    </source>
</evidence>
<evidence type="ECO:0000313" key="3">
    <source>
        <dbReference type="EMBL" id="MFD2097825.1"/>
    </source>
</evidence>
<gene>
    <name evidence="3" type="ORF">ACFSJ3_17675</name>
</gene>
<feature type="domain" description="Protein SirB1 N-terminal" evidence="2">
    <location>
        <begin position="37"/>
        <end position="186"/>
    </location>
</feature>
<dbReference type="Gene3D" id="1.25.40.10">
    <property type="entry name" value="Tetratricopeptide repeat domain"/>
    <property type="match status" value="1"/>
</dbReference>